<dbReference type="RefSeq" id="WP_090750335.1">
    <property type="nucleotide sequence ID" value="NZ_CZQA01000010.1"/>
</dbReference>
<evidence type="ECO:0000256" key="2">
    <source>
        <dbReference type="SAM" id="MobiDB-lite"/>
    </source>
</evidence>
<dbReference type="EMBL" id="CZQA01000010">
    <property type="protein sequence ID" value="CUS37840.1"/>
    <property type="molecule type" value="Genomic_DNA"/>
</dbReference>
<feature type="compositionally biased region" description="Polar residues" evidence="2">
    <location>
        <begin position="63"/>
        <end position="82"/>
    </location>
</feature>
<dbReference type="STRING" id="1742972.COMA1_40284"/>
<proteinExistence type="predicted"/>
<feature type="coiled-coil region" evidence="1">
    <location>
        <begin position="2"/>
        <end position="29"/>
    </location>
</feature>
<name>A0A0S4LMK2_9BACT</name>
<organism evidence="3 4">
    <name type="scientific">Candidatus Nitrospira nitrosa</name>
    <dbReference type="NCBI Taxonomy" id="1742972"/>
    <lineage>
        <taxon>Bacteria</taxon>
        <taxon>Pseudomonadati</taxon>
        <taxon>Nitrospirota</taxon>
        <taxon>Nitrospiria</taxon>
        <taxon>Nitrospirales</taxon>
        <taxon>Nitrospiraceae</taxon>
        <taxon>Nitrospira</taxon>
    </lineage>
</organism>
<feature type="region of interest" description="Disordered" evidence="2">
    <location>
        <begin position="50"/>
        <end position="82"/>
    </location>
</feature>
<evidence type="ECO:0000256" key="1">
    <source>
        <dbReference type="SAM" id="Coils"/>
    </source>
</evidence>
<evidence type="ECO:0000313" key="4">
    <source>
        <dbReference type="Proteomes" id="UP000199032"/>
    </source>
</evidence>
<keyword evidence="1" id="KW-0175">Coiled coil</keyword>
<protein>
    <submittedName>
        <fullName evidence="3">Uncharacterized protein</fullName>
    </submittedName>
</protein>
<feature type="compositionally biased region" description="Basic and acidic residues" evidence="2">
    <location>
        <begin position="50"/>
        <end position="61"/>
    </location>
</feature>
<dbReference type="Proteomes" id="UP000199032">
    <property type="component" value="Unassembled WGS sequence"/>
</dbReference>
<keyword evidence="4" id="KW-1185">Reference proteome</keyword>
<dbReference type="AlphaFoldDB" id="A0A0S4LMK2"/>
<sequence length="82" mass="9145">MRQQLQRRLGELKREFNAGRARVTELEQQQTTLHQTLLRISGAIQVLEEELKSSGTPEDKPIGNTTRVDSTQSNGARSQVGA</sequence>
<accession>A0A0S4LMK2</accession>
<evidence type="ECO:0000313" key="3">
    <source>
        <dbReference type="EMBL" id="CUS37840.1"/>
    </source>
</evidence>
<reference evidence="3 4" key="1">
    <citation type="submission" date="2015-10" db="EMBL/GenBank/DDBJ databases">
        <authorList>
            <person name="Gilbert D.G."/>
        </authorList>
    </citation>
    <scope>NUCLEOTIDE SEQUENCE [LARGE SCALE GENOMIC DNA]</scope>
    <source>
        <strain evidence="3">COMA1</strain>
    </source>
</reference>
<gene>
    <name evidence="3" type="ORF">COMA1_40284</name>
</gene>
<dbReference type="OrthoDB" id="5198170at2"/>